<dbReference type="Gene3D" id="3.40.50.150">
    <property type="entry name" value="Vaccinia Virus protein VP39"/>
    <property type="match status" value="1"/>
</dbReference>
<evidence type="ECO:0000313" key="1">
    <source>
        <dbReference type="EMBL" id="UXE59974.1"/>
    </source>
</evidence>
<dbReference type="Pfam" id="PF13578">
    <property type="entry name" value="Methyltransf_24"/>
    <property type="match status" value="1"/>
</dbReference>
<name>A0A977KU49_9CYAN</name>
<reference evidence="1" key="1">
    <citation type="submission" date="2021-04" db="EMBL/GenBank/DDBJ databases">
        <title>Genome sequence of Woronichinia naegeliana from Washington state freshwater lake bloom.</title>
        <authorList>
            <person name="Dreher T.W."/>
        </authorList>
    </citation>
    <scope>NUCLEOTIDE SEQUENCE</scope>
    <source>
        <strain evidence="1">WA131</strain>
    </source>
</reference>
<dbReference type="SUPFAM" id="SSF53335">
    <property type="entry name" value="S-adenosyl-L-methionine-dependent methyltransferases"/>
    <property type="match status" value="1"/>
</dbReference>
<dbReference type="KEGG" id="wna:KA717_30470"/>
<dbReference type="GO" id="GO:0032259">
    <property type="term" value="P:methylation"/>
    <property type="evidence" value="ECO:0007669"/>
    <property type="project" value="UniProtKB-KW"/>
</dbReference>
<keyword evidence="1" id="KW-0489">Methyltransferase</keyword>
<dbReference type="EMBL" id="CP073041">
    <property type="protein sequence ID" value="UXE59974.1"/>
    <property type="molecule type" value="Genomic_DNA"/>
</dbReference>
<dbReference type="InterPro" id="IPR029063">
    <property type="entry name" value="SAM-dependent_MTases_sf"/>
</dbReference>
<proteinExistence type="predicted"/>
<gene>
    <name evidence="1" type="ORF">KA717_30470</name>
</gene>
<keyword evidence="1" id="KW-0808">Transferase</keyword>
<organism evidence="1">
    <name type="scientific">Woronichinia naegeliana WA131</name>
    <dbReference type="NCBI Taxonomy" id="2824559"/>
    <lineage>
        <taxon>Bacteria</taxon>
        <taxon>Bacillati</taxon>
        <taxon>Cyanobacteriota</taxon>
        <taxon>Cyanophyceae</taxon>
        <taxon>Synechococcales</taxon>
        <taxon>Coelosphaeriaceae</taxon>
        <taxon>Woronichinia</taxon>
    </lineage>
</organism>
<accession>A0A977KU49</accession>
<dbReference type="Proteomes" id="UP001065613">
    <property type="component" value="Chromosome"/>
</dbReference>
<sequence length="237" mass="26901">MSSSGQISSQVSNNTEEDLFTLSTEEYLKDVLAMNYLTPLAGQYFPWSAYALRPSGLVKILNQILINGHLQIVECGGGVSTLYIARLFQRNGISGHLYCIEHSLDWLNFLVERLAQENLESYVTLIYAPLKSCELSLENLDWYDTEKIRQQLSASQKIDCLLVDGPPAYLPGMQFSRFPAFPFFQDQFNPNATIVLDDINRSGEREILRRWQALLPISFYTSEGNVAIANLNKNIQF</sequence>
<dbReference type="GO" id="GO:0008168">
    <property type="term" value="F:methyltransferase activity"/>
    <property type="evidence" value="ECO:0007669"/>
    <property type="project" value="UniProtKB-KW"/>
</dbReference>
<dbReference type="AlphaFoldDB" id="A0A977KU49"/>
<protein>
    <submittedName>
        <fullName evidence="1">Class I SAM-dependent methyltransferase</fullName>
    </submittedName>
</protein>